<dbReference type="InterPro" id="IPR050177">
    <property type="entry name" value="Lipid_A_modif_metabolic_enz"/>
</dbReference>
<evidence type="ECO:0000313" key="3">
    <source>
        <dbReference type="Proteomes" id="UP000198982"/>
    </source>
</evidence>
<dbReference type="InterPro" id="IPR036291">
    <property type="entry name" value="NAD(P)-bd_dom_sf"/>
</dbReference>
<dbReference type="AlphaFoldDB" id="A0A1H4K5G1"/>
<sequence length="322" mass="34468">MTSSFNILVTGATGFIGQALVKELGARGGFNVRSLSLKNASKAVFAPAPDASGQAPAASHLADDIDVVVHLAGRAHILKETASDPMQLYRADNVDKTLELAKWAMRSGVKRFVFVSSIGVNGSTTQAGPFSEDSAPAPKADYAVSKLEAEIALQALLQGSAMELVIIRPPLVYAGHAPGNFRRLMQLVNTGLPLPFARVENSRSMVALENLVDFIICCTRHPLAANETFLIADGVDLSISQIAQYLAQGLGRPSRLWPVPLSMMALGARLLGVKGMFEQLFQSLTIDSSKARKLLHWQPPVTPQQALPKAGADYLDASRKQV</sequence>
<gene>
    <name evidence="2" type="ORF">SAMN05216178_1062</name>
</gene>
<dbReference type="PANTHER" id="PTHR43245:SF58">
    <property type="entry name" value="BLL5923 PROTEIN"/>
    <property type="match status" value="1"/>
</dbReference>
<dbReference type="EMBL" id="FNTJ01000001">
    <property type="protein sequence ID" value="SEB53764.1"/>
    <property type="molecule type" value="Genomic_DNA"/>
</dbReference>
<dbReference type="SUPFAM" id="SSF51735">
    <property type="entry name" value="NAD(P)-binding Rossmann-fold domains"/>
    <property type="match status" value="1"/>
</dbReference>
<proteinExistence type="predicted"/>
<dbReference type="Pfam" id="PF01370">
    <property type="entry name" value="Epimerase"/>
    <property type="match status" value="1"/>
</dbReference>
<name>A0A1H4K5G1_9PSED</name>
<accession>A0A1H4K5G1</accession>
<keyword evidence="3" id="KW-1185">Reference proteome</keyword>
<protein>
    <submittedName>
        <fullName evidence="2">Nucleoside-diphosphate-sugar epimerase</fullName>
    </submittedName>
</protein>
<evidence type="ECO:0000259" key="1">
    <source>
        <dbReference type="Pfam" id="PF01370"/>
    </source>
</evidence>
<feature type="domain" description="NAD-dependent epimerase/dehydratase" evidence="1">
    <location>
        <begin position="7"/>
        <end position="231"/>
    </location>
</feature>
<reference evidence="3" key="1">
    <citation type="submission" date="2016-10" db="EMBL/GenBank/DDBJ databases">
        <authorList>
            <person name="Varghese N."/>
            <person name="Submissions S."/>
        </authorList>
    </citation>
    <scope>NUCLEOTIDE SEQUENCE [LARGE SCALE GENOMIC DNA]</scope>
    <source>
        <strain evidence="3">DSM 9751</strain>
    </source>
</reference>
<organism evidence="2 3">
    <name type="scientific">Pseudomonas saponiphila</name>
    <dbReference type="NCBI Taxonomy" id="556534"/>
    <lineage>
        <taxon>Bacteria</taxon>
        <taxon>Pseudomonadati</taxon>
        <taxon>Pseudomonadota</taxon>
        <taxon>Gammaproteobacteria</taxon>
        <taxon>Pseudomonadales</taxon>
        <taxon>Pseudomonadaceae</taxon>
        <taxon>Pseudomonas</taxon>
    </lineage>
</organism>
<evidence type="ECO:0000313" key="2">
    <source>
        <dbReference type="EMBL" id="SEB53764.1"/>
    </source>
</evidence>
<dbReference type="Proteomes" id="UP000198982">
    <property type="component" value="Unassembled WGS sequence"/>
</dbReference>
<dbReference type="InterPro" id="IPR001509">
    <property type="entry name" value="Epimerase_deHydtase"/>
</dbReference>
<dbReference type="PANTHER" id="PTHR43245">
    <property type="entry name" value="BIFUNCTIONAL POLYMYXIN RESISTANCE PROTEIN ARNA"/>
    <property type="match status" value="1"/>
</dbReference>
<dbReference type="Gene3D" id="3.40.50.720">
    <property type="entry name" value="NAD(P)-binding Rossmann-like Domain"/>
    <property type="match status" value="1"/>
</dbReference>